<dbReference type="AlphaFoldDB" id="A0A6J5ZDK2"/>
<gene>
    <name evidence="2" type="ORF">UFOPK3522_00466</name>
</gene>
<keyword evidence="1" id="KW-1133">Transmembrane helix</keyword>
<feature type="transmembrane region" description="Helical" evidence="1">
    <location>
        <begin position="106"/>
        <end position="128"/>
    </location>
</feature>
<keyword evidence="1" id="KW-0472">Membrane</keyword>
<sequence length="193" mass="19536">MALFAGCGLVLGVALGSARLGADVGGVMTVAAGFGVAVLAMLPGRLSGRTIALVVIAPFAALALLAAIDLLTGGDSHFTRTVLRADGSGAWWEIFVRRIELAGRGLIRGLMPVAALIAVLTVALGVVRRDRLLAPVGDDPAWRAGLAGAAAVGVFGALFNDSGPMLLLFAVFVALCGAIYLRGDTRLADGGSR</sequence>
<evidence type="ECO:0000313" key="2">
    <source>
        <dbReference type="EMBL" id="CAB4339546.1"/>
    </source>
</evidence>
<feature type="transmembrane region" description="Helical" evidence="1">
    <location>
        <begin position="51"/>
        <end position="71"/>
    </location>
</feature>
<keyword evidence="1" id="KW-0812">Transmembrane</keyword>
<feature type="transmembrane region" description="Helical" evidence="1">
    <location>
        <begin position="165"/>
        <end position="183"/>
    </location>
</feature>
<organism evidence="2">
    <name type="scientific">freshwater metagenome</name>
    <dbReference type="NCBI Taxonomy" id="449393"/>
    <lineage>
        <taxon>unclassified sequences</taxon>
        <taxon>metagenomes</taxon>
        <taxon>ecological metagenomes</taxon>
    </lineage>
</organism>
<name>A0A6J5ZDK2_9ZZZZ</name>
<feature type="transmembrane region" description="Helical" evidence="1">
    <location>
        <begin position="140"/>
        <end position="159"/>
    </location>
</feature>
<accession>A0A6J5ZDK2</accession>
<feature type="transmembrane region" description="Helical" evidence="1">
    <location>
        <begin position="26"/>
        <end position="44"/>
    </location>
</feature>
<reference evidence="2" key="1">
    <citation type="submission" date="2020-05" db="EMBL/GenBank/DDBJ databases">
        <authorList>
            <person name="Chiriac C."/>
            <person name="Salcher M."/>
            <person name="Ghai R."/>
            <person name="Kavagutti S V."/>
        </authorList>
    </citation>
    <scope>NUCLEOTIDE SEQUENCE</scope>
</reference>
<protein>
    <submittedName>
        <fullName evidence="2">Unannotated protein</fullName>
    </submittedName>
</protein>
<evidence type="ECO:0000256" key="1">
    <source>
        <dbReference type="SAM" id="Phobius"/>
    </source>
</evidence>
<proteinExistence type="predicted"/>
<dbReference type="EMBL" id="CAESAO010000025">
    <property type="protein sequence ID" value="CAB4339546.1"/>
    <property type="molecule type" value="Genomic_DNA"/>
</dbReference>